<organism evidence="14 15">
    <name type="scientific">Sulfoacidibacillus ferrooxidans</name>
    <dbReference type="NCBI Taxonomy" id="2005001"/>
    <lineage>
        <taxon>Bacteria</taxon>
        <taxon>Bacillati</taxon>
        <taxon>Bacillota</taxon>
        <taxon>Bacilli</taxon>
        <taxon>Bacillales</taxon>
        <taxon>Alicyclobacillaceae</taxon>
        <taxon>Sulfoacidibacillus</taxon>
    </lineage>
</organism>
<comment type="similarity">
    <text evidence="1">Belongs to the helicase family. UvrD subfamily.</text>
</comment>
<dbReference type="RefSeq" id="WP_241715915.1">
    <property type="nucleotide sequence ID" value="NZ_JALBUF010000012.1"/>
</dbReference>
<dbReference type="InterPro" id="IPR014016">
    <property type="entry name" value="UvrD-like_ATP-bd"/>
</dbReference>
<keyword evidence="3 11" id="KW-0378">Hydrolase</keyword>
<evidence type="ECO:0000256" key="5">
    <source>
        <dbReference type="ARBA" id="ARBA00022840"/>
    </source>
</evidence>
<dbReference type="PANTHER" id="PTHR11070:SF2">
    <property type="entry name" value="ATP-DEPENDENT DNA HELICASE SRS2"/>
    <property type="match status" value="1"/>
</dbReference>
<evidence type="ECO:0000256" key="4">
    <source>
        <dbReference type="ARBA" id="ARBA00022806"/>
    </source>
</evidence>
<gene>
    <name evidence="14" type="primary">yjcD_1</name>
    <name evidence="14" type="ORF">MM817_02626</name>
</gene>
<evidence type="ECO:0000256" key="8">
    <source>
        <dbReference type="ARBA" id="ARBA00034617"/>
    </source>
</evidence>
<keyword evidence="5 11" id="KW-0067">ATP-binding</keyword>
<dbReference type="GO" id="GO:0043138">
    <property type="term" value="F:3'-5' DNA helicase activity"/>
    <property type="evidence" value="ECO:0007669"/>
    <property type="project" value="UniProtKB-EC"/>
</dbReference>
<dbReference type="EMBL" id="JALBUF010000012">
    <property type="protein sequence ID" value="MCI0184331.1"/>
    <property type="molecule type" value="Genomic_DNA"/>
</dbReference>
<dbReference type="PROSITE" id="PS51198">
    <property type="entry name" value="UVRD_HELICASE_ATP_BIND"/>
    <property type="match status" value="1"/>
</dbReference>
<dbReference type="Gene3D" id="1.10.10.160">
    <property type="match status" value="1"/>
</dbReference>
<dbReference type="Pfam" id="PF00580">
    <property type="entry name" value="UvrD-helicase"/>
    <property type="match status" value="1"/>
</dbReference>
<evidence type="ECO:0000259" key="13">
    <source>
        <dbReference type="PROSITE" id="PS51217"/>
    </source>
</evidence>
<dbReference type="Gene3D" id="1.10.486.10">
    <property type="entry name" value="PCRA, domain 4"/>
    <property type="match status" value="1"/>
</dbReference>
<dbReference type="EC" id="5.6.2.4" evidence="9"/>
<comment type="caution">
    <text evidence="14">The sequence shown here is derived from an EMBL/GenBank/DDBJ whole genome shotgun (WGS) entry which is preliminary data.</text>
</comment>
<evidence type="ECO:0000256" key="2">
    <source>
        <dbReference type="ARBA" id="ARBA00022741"/>
    </source>
</evidence>
<evidence type="ECO:0000256" key="7">
    <source>
        <dbReference type="ARBA" id="ARBA00023235"/>
    </source>
</evidence>
<accession>A0A9X2AFS1</accession>
<dbReference type="GO" id="GO:0003677">
    <property type="term" value="F:DNA binding"/>
    <property type="evidence" value="ECO:0007669"/>
    <property type="project" value="UniProtKB-KW"/>
</dbReference>
<evidence type="ECO:0000256" key="6">
    <source>
        <dbReference type="ARBA" id="ARBA00023125"/>
    </source>
</evidence>
<dbReference type="SUPFAM" id="SSF52540">
    <property type="entry name" value="P-loop containing nucleoside triphosphate hydrolases"/>
    <property type="match status" value="1"/>
</dbReference>
<keyword evidence="7" id="KW-0413">Isomerase</keyword>
<dbReference type="Proteomes" id="UP001139263">
    <property type="component" value="Unassembled WGS sequence"/>
</dbReference>
<evidence type="ECO:0000256" key="10">
    <source>
        <dbReference type="ARBA" id="ARBA00048988"/>
    </source>
</evidence>
<evidence type="ECO:0000256" key="1">
    <source>
        <dbReference type="ARBA" id="ARBA00009922"/>
    </source>
</evidence>
<dbReference type="InterPro" id="IPR014017">
    <property type="entry name" value="DNA_helicase_UvrD-like_C"/>
</dbReference>
<sequence length="690" mass="79499">MNDQEFVHFLRSKSLRVTADQWAAISAHGEALAIYAGPGSGKTTVLIVRAAYLYLVQGMAPEHIVIFTFTRKSAFELKNRLERFLPALKRVVAGTFHSLFLRFLLRDKHVNPQLLSTKKEQRTLMISALTSVRLPNDREICDRYLQSISQLKNQARVVFTMDENDDCIDPVLEKIYATYEEIKRDQDRFDYDDILITFYQAIRDDMCFRDAVQSSMRAVMVDEFQDTSRIQWLSIKLLCKQSMSLTVVGDDDQSIYRFRSADPHILATFEREYPQASVVVLRHNFRSTDPIIRLATQMIEQSDNRKKKSFIGVIGAGVKPALSRYGSEWDEAERVANAIVQLVQVTPKRTIGVLARTNRQLICLVDALRSKHLLFTTQDLGTDLYKDFVVQRLLFVLQATRYNANRTSLQEATTEYAKWLDIQKLDAQTVSRHFEQFLHTIRHLSAKSAIQYAREVYDPYLSRSRQNRSLHSDGGLDQLQLLYEKVPEDQKLSHWLSELDNLIQAPAPSAYHYQIQLLTFHGAKGLEFDDVFVIGLHDQAVPHRRAIHEASSELDHQIAIDEERRLLYVALTRARYRLFMSYSTLVLQHQTNFTPFLDKLLVKKNEEKSFTMPTDATFPAIDSAVPDIGVHVVHKIFGGGVVISVNFMQNMGHKICIMFNEHDCRCFYWEMLYQLNHISKSGDRGKGIQS</sequence>
<comment type="catalytic activity">
    <reaction evidence="8">
        <text>Couples ATP hydrolysis with the unwinding of duplex DNA by translocating in the 3'-5' direction.</text>
        <dbReference type="EC" id="5.6.2.4"/>
    </reaction>
</comment>
<protein>
    <recommendedName>
        <fullName evidence="9">DNA 3'-5' helicase</fullName>
        <ecNumber evidence="9">5.6.2.4</ecNumber>
    </recommendedName>
</protein>
<proteinExistence type="inferred from homology"/>
<name>A0A9X2AFS1_9BACL</name>
<dbReference type="InterPro" id="IPR000212">
    <property type="entry name" value="DNA_helicase_UvrD/REP"/>
</dbReference>
<comment type="catalytic activity">
    <reaction evidence="10">
        <text>ATP + H2O = ADP + phosphate + H(+)</text>
        <dbReference type="Rhea" id="RHEA:13065"/>
        <dbReference type="ChEBI" id="CHEBI:15377"/>
        <dbReference type="ChEBI" id="CHEBI:15378"/>
        <dbReference type="ChEBI" id="CHEBI:30616"/>
        <dbReference type="ChEBI" id="CHEBI:43474"/>
        <dbReference type="ChEBI" id="CHEBI:456216"/>
        <dbReference type="EC" id="5.6.2.4"/>
    </reaction>
</comment>
<dbReference type="CDD" id="cd17932">
    <property type="entry name" value="DEXQc_UvrD"/>
    <property type="match status" value="1"/>
</dbReference>
<dbReference type="Gene3D" id="3.40.50.300">
    <property type="entry name" value="P-loop containing nucleotide triphosphate hydrolases"/>
    <property type="match status" value="3"/>
</dbReference>
<dbReference type="GO" id="GO:0016787">
    <property type="term" value="F:hydrolase activity"/>
    <property type="evidence" value="ECO:0007669"/>
    <property type="project" value="UniProtKB-UniRule"/>
</dbReference>
<feature type="domain" description="UvrD-like helicase C-terminal" evidence="13">
    <location>
        <begin position="289"/>
        <end position="525"/>
    </location>
</feature>
<dbReference type="Pfam" id="PF13361">
    <property type="entry name" value="UvrD_C"/>
    <property type="match status" value="2"/>
</dbReference>
<feature type="binding site" evidence="11">
    <location>
        <begin position="36"/>
        <end position="43"/>
    </location>
    <ligand>
        <name>ATP</name>
        <dbReference type="ChEBI" id="CHEBI:30616"/>
    </ligand>
</feature>
<feature type="domain" description="UvrD-like helicase ATP-binding" evidence="12">
    <location>
        <begin position="15"/>
        <end position="288"/>
    </location>
</feature>
<evidence type="ECO:0000313" key="14">
    <source>
        <dbReference type="EMBL" id="MCI0184331.1"/>
    </source>
</evidence>
<dbReference type="GO" id="GO:0000725">
    <property type="term" value="P:recombinational repair"/>
    <property type="evidence" value="ECO:0007669"/>
    <property type="project" value="TreeGrafter"/>
</dbReference>
<dbReference type="InterPro" id="IPR027417">
    <property type="entry name" value="P-loop_NTPase"/>
</dbReference>
<dbReference type="InterPro" id="IPR013986">
    <property type="entry name" value="DExx_box_DNA_helicase_dom_sf"/>
</dbReference>
<dbReference type="PANTHER" id="PTHR11070">
    <property type="entry name" value="UVRD / RECB / PCRA DNA HELICASE FAMILY MEMBER"/>
    <property type="match status" value="1"/>
</dbReference>
<dbReference type="AlphaFoldDB" id="A0A9X2AFS1"/>
<keyword evidence="4 11" id="KW-0347">Helicase</keyword>
<evidence type="ECO:0000256" key="11">
    <source>
        <dbReference type="PROSITE-ProRule" id="PRU00560"/>
    </source>
</evidence>
<keyword evidence="15" id="KW-1185">Reference proteome</keyword>
<dbReference type="GO" id="GO:0005524">
    <property type="term" value="F:ATP binding"/>
    <property type="evidence" value="ECO:0007669"/>
    <property type="project" value="UniProtKB-UniRule"/>
</dbReference>
<reference evidence="14" key="1">
    <citation type="submission" date="2022-03" db="EMBL/GenBank/DDBJ databases">
        <title>Draft Genome Sequence of Firmicute Strain S0AB, a Heterotrophic Iron/Sulfur-Oxidizing Extreme Acidophile.</title>
        <authorList>
            <person name="Vergara E."/>
            <person name="Pakostova E."/>
            <person name="Johnson D.B."/>
            <person name="Holmes D.S."/>
        </authorList>
    </citation>
    <scope>NUCLEOTIDE SEQUENCE</scope>
    <source>
        <strain evidence="14">S0AB</strain>
    </source>
</reference>
<keyword evidence="6" id="KW-0238">DNA-binding</keyword>
<evidence type="ECO:0000256" key="9">
    <source>
        <dbReference type="ARBA" id="ARBA00034808"/>
    </source>
</evidence>
<evidence type="ECO:0000313" key="15">
    <source>
        <dbReference type="Proteomes" id="UP001139263"/>
    </source>
</evidence>
<evidence type="ECO:0000256" key="3">
    <source>
        <dbReference type="ARBA" id="ARBA00022801"/>
    </source>
</evidence>
<keyword evidence="2 11" id="KW-0547">Nucleotide-binding</keyword>
<dbReference type="PROSITE" id="PS51217">
    <property type="entry name" value="UVRD_HELICASE_CTER"/>
    <property type="match status" value="1"/>
</dbReference>
<evidence type="ECO:0000259" key="12">
    <source>
        <dbReference type="PROSITE" id="PS51198"/>
    </source>
</evidence>